<reference evidence="3" key="1">
    <citation type="submission" date="2025-08" db="UniProtKB">
        <authorList>
            <consortium name="RefSeq"/>
        </authorList>
    </citation>
    <scope>IDENTIFICATION</scope>
</reference>
<sequence>MGSAPTVMQAPPERKKIQVTDPGLLTVARKLTYSVVSQSTKQTMTEVVKGNRVQTHGMQLKFYPPVVKDGVKVAKLNPKEIEEQLTTPAVFLHDDGYFIFRFESMENKIEIVQNGPYTFNNRPMVLKDWDPDFQIQNESMRIFPIWINLPRLPVQCWAEENLGRIASLLGKPICTDKLTAHCKRISFARILVEMDITQPLPDGVTIENPDGSTWEQRVEFEWKPKLCMDCNKFGHSTGNCQQDIKQEDELKPHKRKRKKKTRMEWKPKPNDKGNNGKDVLPQEDAEQQEPTIEVKVTNRGKQAVVIQGSADKKTH</sequence>
<feature type="compositionally biased region" description="Basic and acidic residues" evidence="1">
    <location>
        <begin position="262"/>
        <end position="275"/>
    </location>
</feature>
<dbReference type="RefSeq" id="XP_016495346.1">
    <property type="nucleotide sequence ID" value="XM_016639860.1"/>
</dbReference>
<evidence type="ECO:0000256" key="1">
    <source>
        <dbReference type="SAM" id="MobiDB-lite"/>
    </source>
</evidence>
<dbReference type="OMA" id="TQRNTHI"/>
<accession>A0A1S4C2F6</accession>
<dbReference type="Pfam" id="PF14111">
    <property type="entry name" value="DUF4283"/>
    <property type="match status" value="1"/>
</dbReference>
<organism evidence="3">
    <name type="scientific">Nicotiana tabacum</name>
    <name type="common">Common tobacco</name>
    <dbReference type="NCBI Taxonomy" id="4097"/>
    <lineage>
        <taxon>Eukaryota</taxon>
        <taxon>Viridiplantae</taxon>
        <taxon>Streptophyta</taxon>
        <taxon>Embryophyta</taxon>
        <taxon>Tracheophyta</taxon>
        <taxon>Spermatophyta</taxon>
        <taxon>Magnoliopsida</taxon>
        <taxon>eudicotyledons</taxon>
        <taxon>Gunneridae</taxon>
        <taxon>Pentapetalae</taxon>
        <taxon>asterids</taxon>
        <taxon>lamiids</taxon>
        <taxon>Solanales</taxon>
        <taxon>Solanaceae</taxon>
        <taxon>Nicotianoideae</taxon>
        <taxon>Nicotianeae</taxon>
        <taxon>Nicotiana</taxon>
    </lineage>
</organism>
<feature type="region of interest" description="Disordered" evidence="1">
    <location>
        <begin position="244"/>
        <end position="315"/>
    </location>
</feature>
<protein>
    <recommendedName>
        <fullName evidence="2">DUF4283 domain-containing protein</fullName>
    </recommendedName>
</protein>
<dbReference type="PANTHER" id="PTHR33233">
    <property type="entry name" value="ENDONUCLEASE/EXONUCLEASE/PHOSPHATASE"/>
    <property type="match status" value="1"/>
</dbReference>
<dbReference type="AlphaFoldDB" id="A0A1S4C2F6"/>
<dbReference type="KEGG" id="nta:107814446"/>
<evidence type="ECO:0000259" key="2">
    <source>
        <dbReference type="Pfam" id="PF14111"/>
    </source>
</evidence>
<feature type="domain" description="DUF4283" evidence="2">
    <location>
        <begin position="88"/>
        <end position="136"/>
    </location>
</feature>
<feature type="compositionally biased region" description="Basic residues" evidence="1">
    <location>
        <begin position="252"/>
        <end position="261"/>
    </location>
</feature>
<evidence type="ECO:0000313" key="3">
    <source>
        <dbReference type="RefSeq" id="XP_016495346.1"/>
    </source>
</evidence>
<proteinExistence type="predicted"/>
<gene>
    <name evidence="3" type="primary">LOC107814446</name>
</gene>
<name>A0A1S4C2F6_TOBAC</name>
<dbReference type="PANTHER" id="PTHR33233:SF17">
    <property type="entry name" value="DUF4283 DOMAIN-CONTAINING PROTEIN"/>
    <property type="match status" value="1"/>
</dbReference>
<dbReference type="PaxDb" id="4097-A0A1S4C2F6"/>
<dbReference type="InterPro" id="IPR025558">
    <property type="entry name" value="DUF4283"/>
</dbReference>
<dbReference type="OrthoDB" id="1302923at2759"/>